<feature type="transmembrane region" description="Helical" evidence="2">
    <location>
        <begin position="143"/>
        <end position="163"/>
    </location>
</feature>
<dbReference type="AlphaFoldDB" id="A0AAN6Q4C3"/>
<keyword evidence="2" id="KW-1133">Transmembrane helix</keyword>
<accession>A0AAN6Q4C3</accession>
<gene>
    <name evidence="3" type="ORF">N658DRAFT_308235</name>
</gene>
<sequence length="164" mass="17800">MDETNPVTLESGDPRRQHEHDKSKQSIRSLFEDANLCAAVRCFFSFPMLASAIYILATYPRPAPNPAVVSFASYSLGCAISHIISLVTHRITRPPSPTSALPLRGYIVGLVVSPVLLSVAVVFGLVVVALTKGYHGQHHHQPFKVEVVAFDLTIVCVSFAFAAL</sequence>
<name>A0AAN6Q4C3_9PEZI</name>
<protein>
    <submittedName>
        <fullName evidence="3">Uncharacterized protein</fullName>
    </submittedName>
</protein>
<evidence type="ECO:0000256" key="2">
    <source>
        <dbReference type="SAM" id="Phobius"/>
    </source>
</evidence>
<keyword evidence="2" id="KW-0472">Membrane</keyword>
<dbReference type="EMBL" id="MU863629">
    <property type="protein sequence ID" value="KAK4103298.1"/>
    <property type="molecule type" value="Genomic_DNA"/>
</dbReference>
<feature type="transmembrane region" description="Helical" evidence="2">
    <location>
        <begin position="68"/>
        <end position="87"/>
    </location>
</feature>
<evidence type="ECO:0000313" key="3">
    <source>
        <dbReference type="EMBL" id="KAK4103298.1"/>
    </source>
</evidence>
<keyword evidence="4" id="KW-1185">Reference proteome</keyword>
<feature type="transmembrane region" description="Helical" evidence="2">
    <location>
        <begin position="38"/>
        <end position="56"/>
    </location>
</feature>
<feature type="compositionally biased region" description="Basic and acidic residues" evidence="1">
    <location>
        <begin position="12"/>
        <end position="24"/>
    </location>
</feature>
<evidence type="ECO:0000313" key="4">
    <source>
        <dbReference type="Proteomes" id="UP001305647"/>
    </source>
</evidence>
<feature type="region of interest" description="Disordered" evidence="1">
    <location>
        <begin position="1"/>
        <end position="24"/>
    </location>
</feature>
<reference evidence="3" key="1">
    <citation type="journal article" date="2023" name="Mol. Phylogenet. Evol.">
        <title>Genome-scale phylogeny and comparative genomics of the fungal order Sordariales.</title>
        <authorList>
            <person name="Hensen N."/>
            <person name="Bonometti L."/>
            <person name="Westerberg I."/>
            <person name="Brannstrom I.O."/>
            <person name="Guillou S."/>
            <person name="Cros-Aarteil S."/>
            <person name="Calhoun S."/>
            <person name="Haridas S."/>
            <person name="Kuo A."/>
            <person name="Mondo S."/>
            <person name="Pangilinan J."/>
            <person name="Riley R."/>
            <person name="LaButti K."/>
            <person name="Andreopoulos B."/>
            <person name="Lipzen A."/>
            <person name="Chen C."/>
            <person name="Yan M."/>
            <person name="Daum C."/>
            <person name="Ng V."/>
            <person name="Clum A."/>
            <person name="Steindorff A."/>
            <person name="Ohm R.A."/>
            <person name="Martin F."/>
            <person name="Silar P."/>
            <person name="Natvig D.O."/>
            <person name="Lalanne C."/>
            <person name="Gautier V."/>
            <person name="Ament-Velasquez S.L."/>
            <person name="Kruys A."/>
            <person name="Hutchinson M.I."/>
            <person name="Powell A.J."/>
            <person name="Barry K."/>
            <person name="Miller A.N."/>
            <person name="Grigoriev I.V."/>
            <person name="Debuchy R."/>
            <person name="Gladieux P."/>
            <person name="Hiltunen Thoren M."/>
            <person name="Johannesson H."/>
        </authorList>
    </citation>
    <scope>NUCLEOTIDE SEQUENCE</scope>
    <source>
        <strain evidence="3">CBS 757.83</strain>
    </source>
</reference>
<organism evidence="3 4">
    <name type="scientific">Parathielavia hyrcaniae</name>
    <dbReference type="NCBI Taxonomy" id="113614"/>
    <lineage>
        <taxon>Eukaryota</taxon>
        <taxon>Fungi</taxon>
        <taxon>Dikarya</taxon>
        <taxon>Ascomycota</taxon>
        <taxon>Pezizomycotina</taxon>
        <taxon>Sordariomycetes</taxon>
        <taxon>Sordariomycetidae</taxon>
        <taxon>Sordariales</taxon>
        <taxon>Chaetomiaceae</taxon>
        <taxon>Parathielavia</taxon>
    </lineage>
</organism>
<reference evidence="3" key="2">
    <citation type="submission" date="2023-05" db="EMBL/GenBank/DDBJ databases">
        <authorList>
            <consortium name="Lawrence Berkeley National Laboratory"/>
            <person name="Steindorff A."/>
            <person name="Hensen N."/>
            <person name="Bonometti L."/>
            <person name="Westerberg I."/>
            <person name="Brannstrom I.O."/>
            <person name="Guillou S."/>
            <person name="Cros-Aarteil S."/>
            <person name="Calhoun S."/>
            <person name="Haridas S."/>
            <person name="Kuo A."/>
            <person name="Mondo S."/>
            <person name="Pangilinan J."/>
            <person name="Riley R."/>
            <person name="Labutti K."/>
            <person name="Andreopoulos B."/>
            <person name="Lipzen A."/>
            <person name="Chen C."/>
            <person name="Yanf M."/>
            <person name="Daum C."/>
            <person name="Ng V."/>
            <person name="Clum A."/>
            <person name="Ohm R."/>
            <person name="Martin F."/>
            <person name="Silar P."/>
            <person name="Natvig D."/>
            <person name="Lalanne C."/>
            <person name="Gautier V."/>
            <person name="Ament-Velasquez S.L."/>
            <person name="Kruys A."/>
            <person name="Hutchinson M.I."/>
            <person name="Powell A.J."/>
            <person name="Barry K."/>
            <person name="Miller A.N."/>
            <person name="Grigoriev I.V."/>
            <person name="Debuchy R."/>
            <person name="Gladieux P."/>
            <person name="Thoren M.H."/>
            <person name="Johannesson H."/>
        </authorList>
    </citation>
    <scope>NUCLEOTIDE SEQUENCE</scope>
    <source>
        <strain evidence="3">CBS 757.83</strain>
    </source>
</reference>
<evidence type="ECO:0000256" key="1">
    <source>
        <dbReference type="SAM" id="MobiDB-lite"/>
    </source>
</evidence>
<feature type="transmembrane region" description="Helical" evidence="2">
    <location>
        <begin position="107"/>
        <end position="131"/>
    </location>
</feature>
<keyword evidence="2" id="KW-0812">Transmembrane</keyword>
<proteinExistence type="predicted"/>
<comment type="caution">
    <text evidence="3">The sequence shown here is derived from an EMBL/GenBank/DDBJ whole genome shotgun (WGS) entry which is preliminary data.</text>
</comment>
<dbReference type="Proteomes" id="UP001305647">
    <property type="component" value="Unassembled WGS sequence"/>
</dbReference>